<protein>
    <submittedName>
        <fullName evidence="1">Uncharacterized protein</fullName>
    </submittedName>
</protein>
<gene>
    <name evidence="1" type="ordered locus">Desac_1013</name>
</gene>
<organism evidence="1 2">
    <name type="scientific">Desulfobacca acetoxidans (strain ATCC 700848 / DSM 11109 / ASRB2)</name>
    <dbReference type="NCBI Taxonomy" id="880072"/>
    <lineage>
        <taxon>Bacteria</taxon>
        <taxon>Pseudomonadati</taxon>
        <taxon>Thermodesulfobacteriota</taxon>
        <taxon>Desulfobaccia</taxon>
        <taxon>Desulfobaccales</taxon>
        <taxon>Desulfobaccaceae</taxon>
        <taxon>Desulfobacca</taxon>
    </lineage>
</organism>
<dbReference type="STRING" id="880072.Desac_1013"/>
<proteinExistence type="predicted"/>
<dbReference type="KEGG" id="dao:Desac_1013"/>
<dbReference type="EMBL" id="CP002629">
    <property type="protein sequence ID" value="AEB08880.1"/>
    <property type="molecule type" value="Genomic_DNA"/>
</dbReference>
<dbReference type="RefSeq" id="WP_013705993.1">
    <property type="nucleotide sequence ID" value="NC_015388.1"/>
</dbReference>
<accession>F2NC85</accession>
<name>F2NC85_DESAR</name>
<sequence length="279" mass="32388">MKLLNCKKSILVLAIFFLVIYPVYASNKIILVAPAYGIDQMIKKFNQKTVSPEREQEYEKIRSHFIDMKDRGEISIPANLIKPSGHYASLDTETLARECFSGSYFANIMGVYATHEDVAFIRLRVFHDGFAELFSRSDMWKGILSVYKMLVKNLDPKMAKIDIINTTTTLDSLTHLYFFPPFKEQLYGREEIFLEANLEALKRFKSFIENYHPTGSMMKIPFYREPFSVARVALMLQQRTNPQNYYAIIPDLAGVRFSREQKMTDVKKYLDLVIPALEK</sequence>
<reference evidence="2" key="2">
    <citation type="submission" date="2011-03" db="EMBL/GenBank/DDBJ databases">
        <title>The complete genome of Desulfobacca acetoxidans DSM 11109.</title>
        <authorList>
            <consortium name="US DOE Joint Genome Institute (JGI-PGF)"/>
            <person name="Lucas S."/>
            <person name="Copeland A."/>
            <person name="Lapidus A."/>
            <person name="Bruce D."/>
            <person name="Goodwin L."/>
            <person name="Pitluck S."/>
            <person name="Peters L."/>
            <person name="Kyrpides N."/>
            <person name="Mavromatis K."/>
            <person name="Ivanova N."/>
            <person name="Ovchinnikova G."/>
            <person name="Teshima H."/>
            <person name="Detter J.C."/>
            <person name="Han C."/>
            <person name="Land M."/>
            <person name="Hauser L."/>
            <person name="Markowitz V."/>
            <person name="Cheng J.-F."/>
            <person name="Hugenholtz P."/>
            <person name="Woyke T."/>
            <person name="Wu D."/>
            <person name="Spring S."/>
            <person name="Schueler E."/>
            <person name="Brambilla E."/>
            <person name="Klenk H.-P."/>
            <person name="Eisen J.A."/>
        </authorList>
    </citation>
    <scope>NUCLEOTIDE SEQUENCE [LARGE SCALE GENOMIC DNA]</scope>
    <source>
        <strain evidence="2">ATCC 700848 / DSM 11109 / ASRB2</strain>
    </source>
</reference>
<dbReference type="Proteomes" id="UP000000483">
    <property type="component" value="Chromosome"/>
</dbReference>
<keyword evidence="2" id="KW-1185">Reference proteome</keyword>
<dbReference type="AlphaFoldDB" id="F2NC85"/>
<dbReference type="HOGENOM" id="CLU_996491_0_0_7"/>
<evidence type="ECO:0000313" key="1">
    <source>
        <dbReference type="EMBL" id="AEB08880.1"/>
    </source>
</evidence>
<reference evidence="1 2" key="1">
    <citation type="journal article" date="2011" name="Stand. Genomic Sci.">
        <title>Complete genome sequence of the acetate-degrading sulfate reducer Desulfobacca acetoxidans type strain (ASRB2).</title>
        <authorList>
            <person name="Goker M."/>
            <person name="Teshima H."/>
            <person name="Lapidus A."/>
            <person name="Nolan M."/>
            <person name="Lucas S."/>
            <person name="Hammon N."/>
            <person name="Deshpande S."/>
            <person name="Cheng J.F."/>
            <person name="Tapia R."/>
            <person name="Han C."/>
            <person name="Goodwin L."/>
            <person name="Pitluck S."/>
            <person name="Huntemann M."/>
            <person name="Liolios K."/>
            <person name="Ivanova N."/>
            <person name="Pagani I."/>
            <person name="Mavromatis K."/>
            <person name="Ovchinikova G."/>
            <person name="Pati A."/>
            <person name="Chen A."/>
            <person name="Palaniappan K."/>
            <person name="Land M."/>
            <person name="Hauser L."/>
            <person name="Brambilla E.M."/>
            <person name="Rohde M."/>
            <person name="Spring S."/>
            <person name="Detter J.C."/>
            <person name="Woyke T."/>
            <person name="Bristow J."/>
            <person name="Eisen J.A."/>
            <person name="Markowitz V."/>
            <person name="Hugenholtz P."/>
            <person name="Kyrpides N.C."/>
            <person name="Klenk H.P."/>
        </authorList>
    </citation>
    <scope>NUCLEOTIDE SEQUENCE [LARGE SCALE GENOMIC DNA]</scope>
    <source>
        <strain evidence="2">ATCC 700848 / DSM 11109 / ASRB2</strain>
    </source>
</reference>
<evidence type="ECO:0000313" key="2">
    <source>
        <dbReference type="Proteomes" id="UP000000483"/>
    </source>
</evidence>